<reference evidence="1 2" key="1">
    <citation type="submission" date="2018-11" db="EMBL/GenBank/DDBJ databases">
        <authorList>
            <consortium name="Pathogen Informatics"/>
        </authorList>
    </citation>
    <scope>NUCLEOTIDE SEQUENCE [LARGE SCALE GENOMIC DNA]</scope>
</reference>
<accession>A0A3P7KBY7</accession>
<evidence type="ECO:0000313" key="1">
    <source>
        <dbReference type="EMBL" id="VDM65432.1"/>
    </source>
</evidence>
<keyword evidence="2" id="KW-1185">Reference proteome</keyword>
<dbReference type="AlphaFoldDB" id="A0A3P7KBY7"/>
<evidence type="ECO:0000313" key="2">
    <source>
        <dbReference type="Proteomes" id="UP000270094"/>
    </source>
</evidence>
<protein>
    <submittedName>
        <fullName evidence="1">Uncharacterized protein</fullName>
    </submittedName>
</protein>
<proteinExistence type="predicted"/>
<sequence length="441" mass="49614">MDRIFAHTITRECSGGIRESPRVSLPTLLRSLGFAIASELYYQPSDEAQYKKAVASKATRFAVPTLCSHRTFITFGDAFTTCPEDPSRCHGLVNQNRWHSYLCSTNRENPGEMPSKMPEALIMRKVGGENLVDMLLSRYRINEQKRKTTHPFTDSSSQSSANASVLVPASNPLSSEPLRQKNIMSTCHIARRQSGALNSMLNSQQIQATRSGGEMSTLRQTLNNTPMPLPQNQSCVVCDIVPPKGPCFATTFPVDYMISVPLVPITAKEQWSNYICRSLPESVAQRLLNAFRITHLPRLCIRHFHPCSLSIGRSGAIIKNPASIGELPLLDFLEFATLNAEFSQAFNKLIDSLDKGQNSTTISMMLKIVQDLVKCNDEKCGRPLSSCKDVLFHRFHGLQHKFVCMECFSTKEFIRTEQEMIEHFVSKHGQRNRKYTRNFVS</sequence>
<dbReference type="EMBL" id="UYYB01000704">
    <property type="protein sequence ID" value="VDM65432.1"/>
    <property type="molecule type" value="Genomic_DNA"/>
</dbReference>
<name>A0A3P7KBY7_STRVU</name>
<dbReference type="OrthoDB" id="5771233at2759"/>
<dbReference type="Proteomes" id="UP000270094">
    <property type="component" value="Unassembled WGS sequence"/>
</dbReference>
<gene>
    <name evidence="1" type="ORF">SVUK_LOCUS430</name>
</gene>
<organism evidence="1 2">
    <name type="scientific">Strongylus vulgaris</name>
    <name type="common">Blood worm</name>
    <dbReference type="NCBI Taxonomy" id="40348"/>
    <lineage>
        <taxon>Eukaryota</taxon>
        <taxon>Metazoa</taxon>
        <taxon>Ecdysozoa</taxon>
        <taxon>Nematoda</taxon>
        <taxon>Chromadorea</taxon>
        <taxon>Rhabditida</taxon>
        <taxon>Rhabditina</taxon>
        <taxon>Rhabditomorpha</taxon>
        <taxon>Strongyloidea</taxon>
        <taxon>Strongylidae</taxon>
        <taxon>Strongylus</taxon>
    </lineage>
</organism>